<feature type="region of interest" description="Disordered" evidence="1">
    <location>
        <begin position="61"/>
        <end position="91"/>
    </location>
</feature>
<proteinExistence type="predicted"/>
<name>A0A9Q1BM43_HOLLE</name>
<reference evidence="2" key="1">
    <citation type="submission" date="2021-10" db="EMBL/GenBank/DDBJ databases">
        <title>Tropical sea cucumber genome reveals ecological adaptation and Cuvierian tubules defense mechanism.</title>
        <authorList>
            <person name="Chen T."/>
        </authorList>
    </citation>
    <scope>NUCLEOTIDE SEQUENCE</scope>
    <source>
        <strain evidence="2">Nanhai2018</strain>
        <tissue evidence="2">Muscle</tissue>
    </source>
</reference>
<sequence>MPHRNEDMADHLTKEEETGGKPKILKSYMIRVWTPVHLLGGRGLVKSPPRKFGPFILAPYNSPLNKLPPLTKLPPNKEQSRPQRSTKLPPQ</sequence>
<feature type="compositionally biased region" description="Basic and acidic residues" evidence="1">
    <location>
        <begin position="1"/>
        <end position="20"/>
    </location>
</feature>
<protein>
    <submittedName>
        <fullName evidence="2">Uncharacterized protein</fullName>
    </submittedName>
</protein>
<feature type="region of interest" description="Disordered" evidence="1">
    <location>
        <begin position="1"/>
        <end position="21"/>
    </location>
</feature>
<dbReference type="EMBL" id="JAIZAY010000014">
    <property type="protein sequence ID" value="KAJ8028984.1"/>
    <property type="molecule type" value="Genomic_DNA"/>
</dbReference>
<comment type="caution">
    <text evidence="2">The sequence shown here is derived from an EMBL/GenBank/DDBJ whole genome shotgun (WGS) entry which is preliminary data.</text>
</comment>
<keyword evidence="3" id="KW-1185">Reference proteome</keyword>
<feature type="compositionally biased region" description="Polar residues" evidence="1">
    <location>
        <begin position="82"/>
        <end position="91"/>
    </location>
</feature>
<evidence type="ECO:0000313" key="2">
    <source>
        <dbReference type="EMBL" id="KAJ8028984.1"/>
    </source>
</evidence>
<organism evidence="2 3">
    <name type="scientific">Holothuria leucospilota</name>
    <name type="common">Black long sea cucumber</name>
    <name type="synonym">Mertensiothuria leucospilota</name>
    <dbReference type="NCBI Taxonomy" id="206669"/>
    <lineage>
        <taxon>Eukaryota</taxon>
        <taxon>Metazoa</taxon>
        <taxon>Echinodermata</taxon>
        <taxon>Eleutherozoa</taxon>
        <taxon>Echinozoa</taxon>
        <taxon>Holothuroidea</taxon>
        <taxon>Aspidochirotacea</taxon>
        <taxon>Aspidochirotida</taxon>
        <taxon>Holothuriidae</taxon>
        <taxon>Holothuria</taxon>
    </lineage>
</organism>
<evidence type="ECO:0000256" key="1">
    <source>
        <dbReference type="SAM" id="MobiDB-lite"/>
    </source>
</evidence>
<dbReference type="AlphaFoldDB" id="A0A9Q1BM43"/>
<feature type="compositionally biased region" description="Low complexity" evidence="1">
    <location>
        <begin position="61"/>
        <end position="77"/>
    </location>
</feature>
<dbReference type="Proteomes" id="UP001152320">
    <property type="component" value="Chromosome 14"/>
</dbReference>
<gene>
    <name evidence="2" type="ORF">HOLleu_28258</name>
</gene>
<evidence type="ECO:0000313" key="3">
    <source>
        <dbReference type="Proteomes" id="UP001152320"/>
    </source>
</evidence>
<accession>A0A9Q1BM43</accession>